<dbReference type="HOGENOM" id="CLU_884672_0_0_11"/>
<dbReference type="Proteomes" id="UP000000376">
    <property type="component" value="Chromosome"/>
</dbReference>
<keyword evidence="2" id="KW-0472">Membrane</keyword>
<keyword evidence="2" id="KW-0812">Transmembrane</keyword>
<evidence type="ECO:0000313" key="4">
    <source>
        <dbReference type="Proteomes" id="UP000000376"/>
    </source>
</evidence>
<dbReference type="KEGG" id="ahe:Arch_0275"/>
<feature type="transmembrane region" description="Helical" evidence="2">
    <location>
        <begin position="102"/>
        <end position="120"/>
    </location>
</feature>
<dbReference type="STRING" id="644284.Arch_0275"/>
<accession>D7BM84</accession>
<keyword evidence="4" id="KW-1185">Reference proteome</keyword>
<dbReference type="AlphaFoldDB" id="D7BM84"/>
<protein>
    <submittedName>
        <fullName evidence="3">Uncharacterized protein</fullName>
    </submittedName>
</protein>
<feature type="compositionally biased region" description="Low complexity" evidence="1">
    <location>
        <begin position="1"/>
        <end position="14"/>
    </location>
</feature>
<organism evidence="3 4">
    <name type="scientific">Arcanobacterium haemolyticum (strain ATCC 9345 / DSM 20595 / CCM 5947 / CCUG 17215 / LMG 16163 / NBRC 15585 / NCTC 8452 / 11018)</name>
    <dbReference type="NCBI Taxonomy" id="644284"/>
    <lineage>
        <taxon>Bacteria</taxon>
        <taxon>Bacillati</taxon>
        <taxon>Actinomycetota</taxon>
        <taxon>Actinomycetes</taxon>
        <taxon>Actinomycetales</taxon>
        <taxon>Actinomycetaceae</taxon>
        <taxon>Arcanobacterium</taxon>
    </lineage>
</organism>
<name>D7BM84_ARCHD</name>
<sequence length="314" mass="33190">MRSSGRSAGRPAASNDARRQGQRPGAAFHAARPANERSKKPRPQPQPAAMRGRNQRSHPRMPRSTTTQSGAMRDRNRVLRARRAQAAAAAQRRRMLKLGGSIAGFIILLVAVVGLVIFSLKKIEEHATPPDPAAAFDPIPCEMDMVAADISHTGSIAGQPVAVNVTVKNARSSVPCVMKTSLQDFKVTITTGDLKVFDSETCEAGIAAPRLLLDKDVASEQTFTWNGQYSGKICSTTGPASPGTYVARAFYQGKELTSKGYVFELGGASAPAKSEPTPEESAPAKEGEAPVSDAQTPPAEGQTSPAEGQAEGED</sequence>
<dbReference type="OrthoDB" id="5189092at2"/>
<evidence type="ECO:0000313" key="3">
    <source>
        <dbReference type="EMBL" id="ADH92033.1"/>
    </source>
</evidence>
<evidence type="ECO:0000256" key="2">
    <source>
        <dbReference type="SAM" id="Phobius"/>
    </source>
</evidence>
<feature type="region of interest" description="Disordered" evidence="1">
    <location>
        <begin position="268"/>
        <end position="314"/>
    </location>
</feature>
<dbReference type="RefSeq" id="WP_013169531.1">
    <property type="nucleotide sequence ID" value="NC_014218.1"/>
</dbReference>
<proteinExistence type="predicted"/>
<gene>
    <name evidence="3" type="ordered locus">Arch_0275</name>
</gene>
<reference evidence="3 4" key="1">
    <citation type="journal article" date="2010" name="Stand. Genomic Sci.">
        <title>Complete genome sequence of Arcanobacterium haemolyticum type strain (11018).</title>
        <authorList>
            <person name="Yasawong M."/>
            <person name="Teshima H."/>
            <person name="Lapidus A."/>
            <person name="Nolan M."/>
            <person name="Lucas S."/>
            <person name="Glavina Del Rio T."/>
            <person name="Tice H."/>
            <person name="Cheng J."/>
            <person name="Bruce D."/>
            <person name="Detter C."/>
            <person name="Tapia R."/>
            <person name="Han C."/>
            <person name="Goodwin L."/>
            <person name="Pitluck S."/>
            <person name="Liolios K."/>
            <person name="Ivanova N."/>
            <person name="Mavromatis K."/>
            <person name="Mikhailova N."/>
            <person name="Pati A."/>
            <person name="Chen A."/>
            <person name="Palaniappan K."/>
            <person name="Land M."/>
            <person name="Hauser L."/>
            <person name="Chang Y."/>
            <person name="Jeffries C."/>
            <person name="Rohde M."/>
            <person name="Sikorski J."/>
            <person name="Pukall R."/>
            <person name="Goker M."/>
            <person name="Woyke T."/>
            <person name="Bristow J."/>
            <person name="Eisen J."/>
            <person name="Markowitz V."/>
            <person name="Hugenholtz P."/>
            <person name="Kyrpides N."/>
            <person name="Klenk H."/>
        </authorList>
    </citation>
    <scope>NUCLEOTIDE SEQUENCE [LARGE SCALE GENOMIC DNA]</scope>
    <source>
        <strain evidence="4">ATCC 9345 / DSM 20595 / CCUG 17215 / LMG 16163 / NBRC 15585 / NCTC 8452 / 11018</strain>
    </source>
</reference>
<evidence type="ECO:0000256" key="1">
    <source>
        <dbReference type="SAM" id="MobiDB-lite"/>
    </source>
</evidence>
<dbReference type="EMBL" id="CP002045">
    <property type="protein sequence ID" value="ADH92033.1"/>
    <property type="molecule type" value="Genomic_DNA"/>
</dbReference>
<feature type="region of interest" description="Disordered" evidence="1">
    <location>
        <begin position="1"/>
        <end position="76"/>
    </location>
</feature>
<keyword evidence="2" id="KW-1133">Transmembrane helix</keyword>